<gene>
    <name evidence="1" type="ORF">PHMEG_0009880</name>
</gene>
<sequence length="349" mass="40942">MTILSTDAVGLDRWTHTTRKVRTDPDQLEWCRDRFTISTQPEHNHAENPFKWITDGLFHTIIIFAKMCSSVQSVKYLYKYVYKGQDRATVVLRERGRRDGTDENNTTEERVDEIKQYLDARYVLPPEACRTIFKYEMQKNLITSTDYLSTMKANSTYISLPMLEFRMLNGPGSDFARRLLYHEISIHFVWVKMGERYVWQPRQCGGDKAIGRLISVSPRDINQSDEENHRCLLETSFFKCFANLDIYLQFCLFTSERIIGGAYAIAWEDFKRDEMNFTRSEVPNDQQSTDNTGEQPLHRRAIYLALREIHECLLANGQNLEKYIDSLSQSSQFHDVEDASDVAYRERNR</sequence>
<dbReference type="Proteomes" id="UP000198211">
    <property type="component" value="Unassembled WGS sequence"/>
</dbReference>
<keyword evidence="1" id="KW-0547">Nucleotide-binding</keyword>
<evidence type="ECO:0000313" key="2">
    <source>
        <dbReference type="Proteomes" id="UP000198211"/>
    </source>
</evidence>
<keyword evidence="1" id="KW-0378">Hydrolase</keyword>
<proteinExistence type="predicted"/>
<dbReference type="AlphaFoldDB" id="A0A225WF41"/>
<name>A0A225WF41_9STRA</name>
<dbReference type="OrthoDB" id="144009at2759"/>
<comment type="caution">
    <text evidence="1">The sequence shown here is derived from an EMBL/GenBank/DDBJ whole genome shotgun (WGS) entry which is preliminary data.</text>
</comment>
<accession>A0A225WF41</accession>
<dbReference type="STRING" id="4795.A0A225WF41"/>
<dbReference type="EMBL" id="NBNE01000949">
    <property type="protein sequence ID" value="OWZ16341.1"/>
    <property type="molecule type" value="Genomic_DNA"/>
</dbReference>
<keyword evidence="2" id="KW-1185">Reference proteome</keyword>
<keyword evidence="1" id="KW-0347">Helicase</keyword>
<organism evidence="1 2">
    <name type="scientific">Phytophthora megakarya</name>
    <dbReference type="NCBI Taxonomy" id="4795"/>
    <lineage>
        <taxon>Eukaryota</taxon>
        <taxon>Sar</taxon>
        <taxon>Stramenopiles</taxon>
        <taxon>Oomycota</taxon>
        <taxon>Peronosporomycetes</taxon>
        <taxon>Peronosporales</taxon>
        <taxon>Peronosporaceae</taxon>
        <taxon>Phytophthora</taxon>
    </lineage>
</organism>
<reference evidence="2" key="1">
    <citation type="submission" date="2017-03" db="EMBL/GenBank/DDBJ databases">
        <title>Phytopthora megakarya and P. palmivora, two closely related causual agents of cacao black pod achieved similar genome size and gene model numbers by different mechanisms.</title>
        <authorList>
            <person name="Ali S."/>
            <person name="Shao J."/>
            <person name="Larry D.J."/>
            <person name="Kronmiller B."/>
            <person name="Shen D."/>
            <person name="Strem M.D."/>
            <person name="Melnick R.L."/>
            <person name="Guiltinan M.J."/>
            <person name="Tyler B.M."/>
            <person name="Meinhardt L.W."/>
            <person name="Bailey B.A."/>
        </authorList>
    </citation>
    <scope>NUCLEOTIDE SEQUENCE [LARGE SCALE GENOMIC DNA]</scope>
    <source>
        <strain evidence="2">zdho120</strain>
    </source>
</reference>
<keyword evidence="1" id="KW-0067">ATP-binding</keyword>
<evidence type="ECO:0000313" key="1">
    <source>
        <dbReference type="EMBL" id="OWZ16341.1"/>
    </source>
</evidence>
<dbReference type="GO" id="GO:0004386">
    <property type="term" value="F:helicase activity"/>
    <property type="evidence" value="ECO:0007669"/>
    <property type="project" value="UniProtKB-KW"/>
</dbReference>
<protein>
    <submittedName>
        <fullName evidence="1">Helitron helicase</fullName>
    </submittedName>
</protein>